<accession>A0A6G0IJQ0</accession>
<protein>
    <submittedName>
        <fullName evidence="1">Uncharacterized protein</fullName>
    </submittedName>
</protein>
<reference evidence="1 2" key="1">
    <citation type="submission" date="2019-07" db="EMBL/GenBank/DDBJ databases">
        <title>Chromosome genome assembly for large yellow croaker.</title>
        <authorList>
            <person name="Xiao S."/>
        </authorList>
    </citation>
    <scope>NUCLEOTIDE SEQUENCE [LARGE SCALE GENOMIC DNA]</scope>
    <source>
        <strain evidence="1">JMULYC20181020</strain>
        <tissue evidence="1">Muscle</tissue>
    </source>
</reference>
<dbReference type="EMBL" id="REGW02000010">
    <property type="protein sequence ID" value="KAE8291436.1"/>
    <property type="molecule type" value="Genomic_DNA"/>
</dbReference>
<name>A0A6G0IJQ0_LARCR</name>
<evidence type="ECO:0000313" key="1">
    <source>
        <dbReference type="EMBL" id="KAE8291436.1"/>
    </source>
</evidence>
<gene>
    <name evidence="1" type="ORF">D5F01_LYC11041</name>
</gene>
<proteinExistence type="predicted"/>
<dbReference type="Proteomes" id="UP000424527">
    <property type="component" value="Unassembled WGS sequence"/>
</dbReference>
<evidence type="ECO:0000313" key="2">
    <source>
        <dbReference type="Proteomes" id="UP000424527"/>
    </source>
</evidence>
<comment type="caution">
    <text evidence="1">The sequence shown here is derived from an EMBL/GenBank/DDBJ whole genome shotgun (WGS) entry which is preliminary data.</text>
</comment>
<organism evidence="1 2">
    <name type="scientific">Larimichthys crocea</name>
    <name type="common">Large yellow croaker</name>
    <name type="synonym">Pseudosciaena crocea</name>
    <dbReference type="NCBI Taxonomy" id="215358"/>
    <lineage>
        <taxon>Eukaryota</taxon>
        <taxon>Metazoa</taxon>
        <taxon>Chordata</taxon>
        <taxon>Craniata</taxon>
        <taxon>Vertebrata</taxon>
        <taxon>Euteleostomi</taxon>
        <taxon>Actinopterygii</taxon>
        <taxon>Neopterygii</taxon>
        <taxon>Teleostei</taxon>
        <taxon>Neoteleostei</taxon>
        <taxon>Acanthomorphata</taxon>
        <taxon>Eupercaria</taxon>
        <taxon>Sciaenidae</taxon>
        <taxon>Larimichthys</taxon>
    </lineage>
</organism>
<sequence length="234" mass="25167">MSAPGSHGIVVTTAINSCGCAKTGSHESGADSLRDPEASFSTVKQAIQLAISRLELDAAPVEAAPSNAFFKLQRCWPDPKAFLHLPSDCRALAAMRDADQYGLDQMPSIDASITSVIVSPDEALRPDARCPHPQCRITDDLLTKSYDIVVRMGRIGNSFSNLVLALSQTLQTTGADAQTQGFSYASLQAFAFRTRELGRLMSTLTLARRQVWLATLRTLLVVPGQMFGPAAQQA</sequence>
<keyword evidence="2" id="KW-1185">Reference proteome</keyword>
<dbReference type="AlphaFoldDB" id="A0A6G0IJQ0"/>